<organism evidence="5">
    <name type="scientific">marine metagenome</name>
    <dbReference type="NCBI Taxonomy" id="408172"/>
    <lineage>
        <taxon>unclassified sequences</taxon>
        <taxon>metagenomes</taxon>
        <taxon>ecological metagenomes</taxon>
    </lineage>
</organism>
<dbReference type="GO" id="GO:0004491">
    <property type="term" value="F:methylmalonate-semialdehyde dehydrogenase (acylating, NAD) activity"/>
    <property type="evidence" value="ECO:0007669"/>
    <property type="project" value="UniProtKB-EC"/>
</dbReference>
<dbReference type="GO" id="GO:0006210">
    <property type="term" value="P:thymine catabolic process"/>
    <property type="evidence" value="ECO:0007669"/>
    <property type="project" value="TreeGrafter"/>
</dbReference>
<keyword evidence="2" id="KW-0560">Oxidoreductase</keyword>
<dbReference type="Gene3D" id="3.40.605.10">
    <property type="entry name" value="Aldehyde Dehydrogenase, Chain A, domain 1"/>
    <property type="match status" value="1"/>
</dbReference>
<dbReference type="GO" id="GO:0006574">
    <property type="term" value="P:L-valine catabolic process"/>
    <property type="evidence" value="ECO:0007669"/>
    <property type="project" value="TreeGrafter"/>
</dbReference>
<accession>A0A382BUW7</accession>
<dbReference type="EMBL" id="UINC01031394">
    <property type="protein sequence ID" value="SVB17369.1"/>
    <property type="molecule type" value="Genomic_DNA"/>
</dbReference>
<evidence type="ECO:0000259" key="4">
    <source>
        <dbReference type="Pfam" id="PF00171"/>
    </source>
</evidence>
<sequence length="493" mass="52939">MSQVQFKKFSAQKNWISGTYQDSNSGKTFSVISPYFGKEIATVPDSNFADLDDAVRSAKKVFPDWASKNIRDRAEVMFNLKSIMEKNLEELAHLIALDNGKTIADAKGSILRGKEVVEFATSLPSILKGDSSAVGAGVTCTMTHEPLGVVAGITPFNFPAMVPLWMIPLAITTGNCFILKPSEQTPLSAFKIAEYLQEAGLPDGVFSVVNGSREAVEGICDHPDIKAVAFVGSSNVAKIVYSRSTANGKRALCLGGAKNHMIVVPDADQDSTAKGLLASSMGSAGQRCMAASVAVGVADIDPIINQLIKEAKVFELGIDMGTIISKAALNRITSYIDNAEKMGAKVLVDGRNANPPKAYPDGYWLGVTILDYVDPEWPSAREEIFGPVLTIIRADTLESAINIENGNQYGNAAAVFTTSGQVAKTISESASAGMIGVNIGVPVPREPYSFGGWNESKYGHGDITGRSGVDFWTNLKKVTTRWPEQTESWKKYF</sequence>
<proteinExistence type="predicted"/>
<evidence type="ECO:0000256" key="3">
    <source>
        <dbReference type="ARBA" id="ARBA00023027"/>
    </source>
</evidence>
<dbReference type="NCBIfam" id="TIGR01722">
    <property type="entry name" value="MMSDH"/>
    <property type="match status" value="1"/>
</dbReference>
<dbReference type="InterPro" id="IPR016163">
    <property type="entry name" value="Ald_DH_C"/>
</dbReference>
<feature type="domain" description="Aldehyde dehydrogenase" evidence="4">
    <location>
        <begin position="21"/>
        <end position="478"/>
    </location>
</feature>
<keyword evidence="3" id="KW-0520">NAD</keyword>
<evidence type="ECO:0000313" key="5">
    <source>
        <dbReference type="EMBL" id="SVB17369.1"/>
    </source>
</evidence>
<dbReference type="InterPro" id="IPR016162">
    <property type="entry name" value="Ald_DH_N"/>
</dbReference>
<dbReference type="FunFam" id="3.40.605.10:FF:000003">
    <property type="entry name" value="Methylmalonate-semialdehyde dehydrogenase [acylating]"/>
    <property type="match status" value="1"/>
</dbReference>
<dbReference type="Gene3D" id="3.40.309.10">
    <property type="entry name" value="Aldehyde Dehydrogenase, Chain A, domain 2"/>
    <property type="match status" value="1"/>
</dbReference>
<reference evidence="5" key="1">
    <citation type="submission" date="2018-05" db="EMBL/GenBank/DDBJ databases">
        <authorList>
            <person name="Lanie J.A."/>
            <person name="Ng W.-L."/>
            <person name="Kazmierczak K.M."/>
            <person name="Andrzejewski T.M."/>
            <person name="Davidsen T.M."/>
            <person name="Wayne K.J."/>
            <person name="Tettelin H."/>
            <person name="Glass J.I."/>
            <person name="Rusch D."/>
            <person name="Podicherti R."/>
            <person name="Tsui H.-C.T."/>
            <person name="Winkler M.E."/>
        </authorList>
    </citation>
    <scope>NUCLEOTIDE SEQUENCE</scope>
</reference>
<evidence type="ECO:0000256" key="1">
    <source>
        <dbReference type="ARBA" id="ARBA00013048"/>
    </source>
</evidence>
<dbReference type="FunFam" id="3.40.309.10:FF:000002">
    <property type="entry name" value="Methylmalonate-semialdehyde dehydrogenase (Acylating)"/>
    <property type="match status" value="1"/>
</dbReference>
<protein>
    <recommendedName>
        <fullName evidence="1">methylmalonate-semialdehyde dehydrogenase (CoA acylating)</fullName>
        <ecNumber evidence="1">1.2.1.27</ecNumber>
    </recommendedName>
</protein>
<dbReference type="PANTHER" id="PTHR43866:SF4">
    <property type="entry name" value="MALONATE-SEMIALDEHYDE DEHYDROGENASE"/>
    <property type="match status" value="1"/>
</dbReference>
<dbReference type="EC" id="1.2.1.27" evidence="1"/>
<dbReference type="CDD" id="cd07085">
    <property type="entry name" value="ALDH_F6_MMSDH"/>
    <property type="match status" value="1"/>
</dbReference>
<dbReference type="SUPFAM" id="SSF53720">
    <property type="entry name" value="ALDH-like"/>
    <property type="match status" value="1"/>
</dbReference>
<gene>
    <name evidence="5" type="ORF">METZ01_LOCUS170223</name>
</gene>
<dbReference type="Pfam" id="PF00171">
    <property type="entry name" value="Aldedh"/>
    <property type="match status" value="1"/>
</dbReference>
<dbReference type="PANTHER" id="PTHR43866">
    <property type="entry name" value="MALONATE-SEMIALDEHYDE DEHYDROGENASE"/>
    <property type="match status" value="1"/>
</dbReference>
<dbReference type="InterPro" id="IPR015590">
    <property type="entry name" value="Aldehyde_DH_dom"/>
</dbReference>
<dbReference type="AlphaFoldDB" id="A0A382BUW7"/>
<evidence type="ECO:0000256" key="2">
    <source>
        <dbReference type="ARBA" id="ARBA00023002"/>
    </source>
</evidence>
<dbReference type="InterPro" id="IPR010061">
    <property type="entry name" value="MeMal-semiAld_DH"/>
</dbReference>
<dbReference type="InterPro" id="IPR016161">
    <property type="entry name" value="Ald_DH/histidinol_DH"/>
</dbReference>
<name>A0A382BUW7_9ZZZZ</name>